<keyword evidence="8" id="KW-0862">Zinc</keyword>
<dbReference type="Proteomes" id="UP000309215">
    <property type="component" value="Unassembled WGS sequence"/>
</dbReference>
<dbReference type="RefSeq" id="WP_136931229.1">
    <property type="nucleotide sequence ID" value="NZ_SSMQ01000024.1"/>
</dbReference>
<reference evidence="10 11" key="1">
    <citation type="submission" date="2019-04" db="EMBL/GenBank/DDBJ databases">
        <authorList>
            <person name="Li Y."/>
            <person name="Wang J."/>
        </authorList>
    </citation>
    <scope>NUCLEOTIDE SEQUENCE [LARGE SCALE GENOMIC DNA]</scope>
    <source>
        <strain evidence="10 11">DSM 14668</strain>
    </source>
</reference>
<dbReference type="Pfam" id="PF02219">
    <property type="entry name" value="MTHFR"/>
    <property type="match status" value="1"/>
</dbReference>
<keyword evidence="11" id="KW-1185">Reference proteome</keyword>
<evidence type="ECO:0000256" key="5">
    <source>
        <dbReference type="ARBA" id="ARBA00022679"/>
    </source>
</evidence>
<dbReference type="GO" id="GO:0032259">
    <property type="term" value="P:methylation"/>
    <property type="evidence" value="ECO:0007669"/>
    <property type="project" value="UniProtKB-KW"/>
</dbReference>
<evidence type="ECO:0000313" key="10">
    <source>
        <dbReference type="EMBL" id="TKD04504.1"/>
    </source>
</evidence>
<dbReference type="UniPathway" id="UPA00193"/>
<dbReference type="AlphaFoldDB" id="A0A4U1JBC5"/>
<evidence type="ECO:0000256" key="4">
    <source>
        <dbReference type="ARBA" id="ARBA00022630"/>
    </source>
</evidence>
<evidence type="ECO:0000256" key="2">
    <source>
        <dbReference type="ARBA" id="ARBA00004777"/>
    </source>
</evidence>
<dbReference type="InterPro" id="IPR003171">
    <property type="entry name" value="Mehydrof_redctse-like"/>
</dbReference>
<dbReference type="PANTHER" id="PTHR11103">
    <property type="entry name" value="SLR1189 PROTEIN"/>
    <property type="match status" value="1"/>
</dbReference>
<dbReference type="GO" id="GO:0004489">
    <property type="term" value="F:methylenetetrahydrofolate reductase [NAD(P)H] activity"/>
    <property type="evidence" value="ECO:0007669"/>
    <property type="project" value="UniProtKB-EC"/>
</dbReference>
<dbReference type="Pfam" id="PF02574">
    <property type="entry name" value="S-methyl_trans"/>
    <property type="match status" value="1"/>
</dbReference>
<dbReference type="InterPro" id="IPR003726">
    <property type="entry name" value="HCY_dom"/>
</dbReference>
<dbReference type="Gene3D" id="3.20.20.330">
    <property type="entry name" value="Homocysteine-binding-like domain"/>
    <property type="match status" value="1"/>
</dbReference>
<keyword evidence="8" id="KW-0479">Metal-binding</keyword>
<feature type="binding site" evidence="8">
    <location>
        <position position="284"/>
    </location>
    <ligand>
        <name>Zn(2+)</name>
        <dbReference type="ChEBI" id="CHEBI:29105"/>
    </ligand>
</feature>
<keyword evidence="3 8" id="KW-0489">Methyltransferase</keyword>
<dbReference type="CDD" id="cd00537">
    <property type="entry name" value="MTHFR"/>
    <property type="match status" value="1"/>
</dbReference>
<dbReference type="GO" id="GO:0006555">
    <property type="term" value="P:methionine metabolic process"/>
    <property type="evidence" value="ECO:0007669"/>
    <property type="project" value="InterPro"/>
</dbReference>
<feature type="binding site" evidence="8">
    <location>
        <position position="219"/>
    </location>
    <ligand>
        <name>Zn(2+)</name>
        <dbReference type="ChEBI" id="CHEBI:29105"/>
    </ligand>
</feature>
<keyword evidence="5 8" id="KW-0808">Transferase</keyword>
<proteinExistence type="predicted"/>
<dbReference type="InterPro" id="IPR029041">
    <property type="entry name" value="FAD-linked_oxidoreductase-like"/>
</dbReference>
<dbReference type="OrthoDB" id="9803687at2"/>
<dbReference type="PANTHER" id="PTHR11103:SF18">
    <property type="entry name" value="SLR1189 PROTEIN"/>
    <property type="match status" value="1"/>
</dbReference>
<dbReference type="InterPro" id="IPR036589">
    <property type="entry name" value="HCY_dom_sf"/>
</dbReference>
<accession>A0A4U1JBC5</accession>
<evidence type="ECO:0000256" key="6">
    <source>
        <dbReference type="ARBA" id="ARBA00022827"/>
    </source>
</evidence>
<dbReference type="EC" id="2.1.1.10" evidence="10"/>
<dbReference type="EC" id="1.5.1.20" evidence="10"/>
<dbReference type="Gene3D" id="3.20.20.220">
    <property type="match status" value="1"/>
</dbReference>
<comment type="cofactor">
    <cofactor evidence="1">
        <name>FAD</name>
        <dbReference type="ChEBI" id="CHEBI:57692"/>
    </cofactor>
</comment>
<dbReference type="GO" id="GO:0008168">
    <property type="term" value="F:methyltransferase activity"/>
    <property type="evidence" value="ECO:0007669"/>
    <property type="project" value="UniProtKB-UniRule"/>
</dbReference>
<evidence type="ECO:0000256" key="8">
    <source>
        <dbReference type="PROSITE-ProRule" id="PRU00333"/>
    </source>
</evidence>
<dbReference type="SUPFAM" id="SSF82282">
    <property type="entry name" value="Homocysteine S-methyltransferase"/>
    <property type="match status" value="1"/>
</dbReference>
<keyword evidence="4" id="KW-0285">Flavoprotein</keyword>
<evidence type="ECO:0000256" key="7">
    <source>
        <dbReference type="ARBA" id="ARBA00023002"/>
    </source>
</evidence>
<dbReference type="GO" id="GO:0046872">
    <property type="term" value="F:metal ion binding"/>
    <property type="evidence" value="ECO:0007669"/>
    <property type="project" value="UniProtKB-KW"/>
</dbReference>
<sequence>MSSAPSALTPKPTRFLDAVRRGVLVVDGGMGTQIYERGVLFNVNYEELVVSRPELVLRIHEDYVRAGAQVVETNTFGANRVRLARHGYADRVREFNVGAAQLARKAVGDRGYVAGAIGPSGLVFAAFGEDDRSRVRDAFGEQAEALAEGGADVLLLETMRQPEEFLLAIDGVRRAVGDALPIVANVSVDADLTLSDGTPVADMGARLRDLGCNVIGVNCSDGPQVVLAAIEKLLPLDIPLSAIPNAGLPRRVDDRFIYVSTPEYFGVFARRLCKLGVRLIGGCCGTTPEHIRRMAAAARMEASAAAGACEDPGPLWVGVADSSIPPEPPVLVIGQRPVATAEKSKLAAKIGKKFVVSVEVNPPVGVDPNSAIQAAKMLVTGGVDVINIADGARAQARMSNLALAVRMQEELGVETLLHVCGRDRNLLGQVAHLLGAHALGIRNLVVVTGDPPKMGDFPDATAVYDLDSVGILRLASRLNAGIDPGGKPLGGVTSFFCATGAEPAALNYEREMERLKLKKRAGAELIMTQPVYDPSVLDRFLKDAEPLGLPVLVGILPLASHKNAEFLHNEVPGMQIPREVRDRMQRAGSGPAARKEGVAIAREMLAAVRNRVAGAYIMPPLGRYELALEVMDGIV</sequence>
<organism evidence="10 11">
    <name type="scientific">Polyangium fumosum</name>
    <dbReference type="NCBI Taxonomy" id="889272"/>
    <lineage>
        <taxon>Bacteria</taxon>
        <taxon>Pseudomonadati</taxon>
        <taxon>Myxococcota</taxon>
        <taxon>Polyangia</taxon>
        <taxon>Polyangiales</taxon>
        <taxon>Polyangiaceae</taxon>
        <taxon>Polyangium</taxon>
    </lineage>
</organism>
<gene>
    <name evidence="10" type="ORF">E8A74_23135</name>
</gene>
<keyword evidence="7 10" id="KW-0560">Oxidoreductase</keyword>
<evidence type="ECO:0000256" key="1">
    <source>
        <dbReference type="ARBA" id="ARBA00001974"/>
    </source>
</evidence>
<evidence type="ECO:0000256" key="3">
    <source>
        <dbReference type="ARBA" id="ARBA00022603"/>
    </source>
</evidence>
<comment type="caution">
    <text evidence="10">The sequence shown here is derived from an EMBL/GenBank/DDBJ whole genome shotgun (WGS) entry which is preliminary data.</text>
</comment>
<feature type="domain" description="Hcy-binding" evidence="9">
    <location>
        <begin position="12"/>
        <end position="298"/>
    </location>
</feature>
<dbReference type="NCBIfam" id="NF006396">
    <property type="entry name" value="PRK08645.1"/>
    <property type="match status" value="1"/>
</dbReference>
<name>A0A4U1JBC5_9BACT</name>
<comment type="pathway">
    <text evidence="2">One-carbon metabolism; tetrahydrofolate interconversion.</text>
</comment>
<dbReference type="EMBL" id="SSMQ01000024">
    <property type="protein sequence ID" value="TKD04504.1"/>
    <property type="molecule type" value="Genomic_DNA"/>
</dbReference>
<evidence type="ECO:0000313" key="11">
    <source>
        <dbReference type="Proteomes" id="UP000309215"/>
    </source>
</evidence>
<dbReference type="GO" id="GO:0035999">
    <property type="term" value="P:tetrahydrofolate interconversion"/>
    <property type="evidence" value="ECO:0007669"/>
    <property type="project" value="UniProtKB-UniPathway"/>
</dbReference>
<evidence type="ECO:0000259" key="9">
    <source>
        <dbReference type="PROSITE" id="PS50970"/>
    </source>
</evidence>
<protein>
    <submittedName>
        <fullName evidence="10">Bifunctional homocysteine S-methyltransferase/methylenetetrahydrofolate reductase</fullName>
        <ecNumber evidence="10">1.5.1.20</ecNumber>
        <ecNumber evidence="10">2.1.1.10</ecNumber>
    </submittedName>
</protein>
<dbReference type="PROSITE" id="PS50970">
    <property type="entry name" value="HCY"/>
    <property type="match status" value="1"/>
</dbReference>
<feature type="binding site" evidence="8">
    <location>
        <position position="283"/>
    </location>
    <ligand>
        <name>Zn(2+)</name>
        <dbReference type="ChEBI" id="CHEBI:29105"/>
    </ligand>
</feature>
<comment type="cofactor">
    <cofactor evidence="8">
        <name>Zn(2+)</name>
        <dbReference type="ChEBI" id="CHEBI:29105"/>
    </cofactor>
</comment>
<keyword evidence="6" id="KW-0274">FAD</keyword>
<dbReference type="SUPFAM" id="SSF51730">
    <property type="entry name" value="FAD-linked oxidoreductase"/>
    <property type="match status" value="1"/>
</dbReference>